<evidence type="ECO:0000256" key="1">
    <source>
        <dbReference type="SAM" id="MobiDB-lite"/>
    </source>
</evidence>
<feature type="compositionally biased region" description="Acidic residues" evidence="1">
    <location>
        <begin position="137"/>
        <end position="151"/>
    </location>
</feature>
<feature type="region of interest" description="Disordered" evidence="1">
    <location>
        <begin position="88"/>
        <end position="204"/>
    </location>
</feature>
<keyword evidence="4" id="KW-1185">Reference proteome</keyword>
<protein>
    <submittedName>
        <fullName evidence="3">Uncharacterized protein</fullName>
    </submittedName>
</protein>
<feature type="signal peptide" evidence="2">
    <location>
        <begin position="1"/>
        <end position="38"/>
    </location>
</feature>
<accession>A0A6P1MDF2</accession>
<dbReference type="KEGG" id="taer:GT409_11795"/>
<feature type="chain" id="PRO_5026652112" evidence="2">
    <location>
        <begin position="39"/>
        <end position="204"/>
    </location>
</feature>
<organism evidence="3 4">
    <name type="scientific">Tichowtungia aerotolerans</name>
    <dbReference type="NCBI Taxonomy" id="2697043"/>
    <lineage>
        <taxon>Bacteria</taxon>
        <taxon>Pseudomonadati</taxon>
        <taxon>Kiritimatiellota</taxon>
        <taxon>Tichowtungiia</taxon>
        <taxon>Tichowtungiales</taxon>
        <taxon>Tichowtungiaceae</taxon>
        <taxon>Tichowtungia</taxon>
    </lineage>
</organism>
<dbReference type="RefSeq" id="WP_160629277.1">
    <property type="nucleotide sequence ID" value="NZ_CP047593.1"/>
</dbReference>
<reference evidence="3 4" key="1">
    <citation type="submission" date="2020-01" db="EMBL/GenBank/DDBJ databases">
        <title>Ponticoccus aerotolerans gen. nov., sp. nov., an anaerobic bacterium and proposal of Ponticoccusceae fam. nov., Ponticoccusles ord. nov. and Ponticoccuse classis nov. in the phylum Kiritimatiellaeota.</title>
        <authorList>
            <person name="Zhou L.Y."/>
            <person name="Du Z.J."/>
        </authorList>
    </citation>
    <scope>NUCLEOTIDE SEQUENCE [LARGE SCALE GENOMIC DNA]</scope>
    <source>
        <strain evidence="3 4">S-5007</strain>
    </source>
</reference>
<dbReference type="Proteomes" id="UP000464954">
    <property type="component" value="Chromosome"/>
</dbReference>
<gene>
    <name evidence="3" type="ORF">GT409_11795</name>
</gene>
<feature type="compositionally biased region" description="Low complexity" evidence="1">
    <location>
        <begin position="152"/>
        <end position="161"/>
    </location>
</feature>
<dbReference type="AlphaFoldDB" id="A0A6P1MDF2"/>
<sequence>MKKVAFNRRKGLVFLKRNTIFIFHLSSFILLSSAPAEAQTATELFNPAAREYIYGNNSVASNLVTQALGQYPTDEKLLKLKELIEQQQEQQDQQNQQNQDQQDQQDQNQDQQNPNQDQQNPNQDQQNQDQQQQQDQEQQEQEQQQADEQEPQEAQPPEAQPHQAGEMSPEEAQQLLDAMKLNEKDQRTDLRPYLGAPVKVDKDW</sequence>
<name>A0A6P1MDF2_9BACT</name>
<dbReference type="EMBL" id="CP047593">
    <property type="protein sequence ID" value="QHI70098.1"/>
    <property type="molecule type" value="Genomic_DNA"/>
</dbReference>
<feature type="compositionally biased region" description="Basic and acidic residues" evidence="1">
    <location>
        <begin position="180"/>
        <end position="190"/>
    </location>
</feature>
<feature type="compositionally biased region" description="Low complexity" evidence="1">
    <location>
        <begin position="88"/>
        <end position="136"/>
    </location>
</feature>
<evidence type="ECO:0000313" key="4">
    <source>
        <dbReference type="Proteomes" id="UP000464954"/>
    </source>
</evidence>
<keyword evidence="2" id="KW-0732">Signal</keyword>
<evidence type="ECO:0000313" key="3">
    <source>
        <dbReference type="EMBL" id="QHI70098.1"/>
    </source>
</evidence>
<proteinExistence type="predicted"/>
<evidence type="ECO:0000256" key="2">
    <source>
        <dbReference type="SAM" id="SignalP"/>
    </source>
</evidence>